<protein>
    <submittedName>
        <fullName evidence="3">HIT domain-containing protein</fullName>
    </submittedName>
</protein>
<evidence type="ECO:0000256" key="1">
    <source>
        <dbReference type="PROSITE-ProRule" id="PRU00464"/>
    </source>
</evidence>
<sequence>MFELNEVLARDSIFVGSLPLSDVRLINDSQFPWLILVPRRDNVSEIYQLHLDDRQQLMAESCQVAEIMAEIFAPDKLNIAVIGNKVRQLHFHHIARYASDALWPEPVWGKLPAKPYASEQLANLLQKLQQKLPLEQ</sequence>
<comment type="caution">
    <text evidence="3">The sequence shown here is derived from an EMBL/GenBank/DDBJ whole genome shotgun (WGS) entry which is preliminary data.</text>
</comment>
<dbReference type="Proteomes" id="UP000315901">
    <property type="component" value="Unassembled WGS sequence"/>
</dbReference>
<evidence type="ECO:0000259" key="2">
    <source>
        <dbReference type="PROSITE" id="PS51084"/>
    </source>
</evidence>
<feature type="domain" description="HIT" evidence="2">
    <location>
        <begin position="34"/>
        <end position="103"/>
    </location>
</feature>
<organism evidence="3 4">
    <name type="scientific">Maribrevibacterium harenarium</name>
    <dbReference type="NCBI Taxonomy" id="2589817"/>
    <lineage>
        <taxon>Bacteria</taxon>
        <taxon>Pseudomonadati</taxon>
        <taxon>Pseudomonadota</taxon>
        <taxon>Gammaproteobacteria</taxon>
        <taxon>Oceanospirillales</taxon>
        <taxon>Oceanospirillaceae</taxon>
        <taxon>Maribrevibacterium</taxon>
    </lineage>
</organism>
<dbReference type="AlphaFoldDB" id="A0A501WR97"/>
<accession>A0A501WR97</accession>
<name>A0A501WR97_9GAMM</name>
<dbReference type="InterPro" id="IPR011146">
    <property type="entry name" value="HIT-like"/>
</dbReference>
<dbReference type="Pfam" id="PF01230">
    <property type="entry name" value="HIT"/>
    <property type="match status" value="1"/>
</dbReference>
<dbReference type="InterPro" id="IPR036265">
    <property type="entry name" value="HIT-like_sf"/>
</dbReference>
<dbReference type="EMBL" id="VFRR01000013">
    <property type="protein sequence ID" value="TPE51989.1"/>
    <property type="molecule type" value="Genomic_DNA"/>
</dbReference>
<dbReference type="PIRSF" id="PIRSF000714">
    <property type="entry name" value="HIT"/>
    <property type="match status" value="1"/>
</dbReference>
<dbReference type="GO" id="GO:0003824">
    <property type="term" value="F:catalytic activity"/>
    <property type="evidence" value="ECO:0007669"/>
    <property type="project" value="InterPro"/>
</dbReference>
<reference evidence="3 4" key="1">
    <citation type="submission" date="2019-06" db="EMBL/GenBank/DDBJ databases">
        <title>A novel bacterium of genus Marinomonas, isolated from coastal sand.</title>
        <authorList>
            <person name="Huang H."/>
            <person name="Mo K."/>
            <person name="Hu Y."/>
        </authorList>
    </citation>
    <scope>NUCLEOTIDE SEQUENCE [LARGE SCALE GENOMIC DNA]</scope>
    <source>
        <strain evidence="3 4">HB171799</strain>
    </source>
</reference>
<gene>
    <name evidence="3" type="ORF">FJM67_08440</name>
</gene>
<evidence type="ECO:0000313" key="3">
    <source>
        <dbReference type="EMBL" id="TPE51989.1"/>
    </source>
</evidence>
<dbReference type="SUPFAM" id="SSF54197">
    <property type="entry name" value="HIT-like"/>
    <property type="match status" value="1"/>
</dbReference>
<dbReference type="PROSITE" id="PS51084">
    <property type="entry name" value="HIT_2"/>
    <property type="match status" value="1"/>
</dbReference>
<proteinExistence type="predicted"/>
<dbReference type="OrthoDB" id="9799145at2"/>
<comment type="caution">
    <text evidence="1">Lacks conserved residue(s) required for the propagation of feature annotation.</text>
</comment>
<dbReference type="Gene3D" id="3.30.428.10">
    <property type="entry name" value="HIT-like"/>
    <property type="match status" value="1"/>
</dbReference>
<dbReference type="RefSeq" id="WP_140588404.1">
    <property type="nucleotide sequence ID" value="NZ_VFRR01000013.1"/>
</dbReference>
<dbReference type="InterPro" id="IPR026026">
    <property type="entry name" value="HIT_Hint"/>
</dbReference>
<evidence type="ECO:0000313" key="4">
    <source>
        <dbReference type="Proteomes" id="UP000315901"/>
    </source>
</evidence>
<keyword evidence="4" id="KW-1185">Reference proteome</keyword>